<evidence type="ECO:0000313" key="1">
    <source>
        <dbReference type="EMBL" id="KYG11371.1"/>
    </source>
</evidence>
<dbReference type="EMBL" id="JEME01000036">
    <property type="protein sequence ID" value="KYG11371.1"/>
    <property type="molecule type" value="Genomic_DNA"/>
</dbReference>
<sequence>MARFLVFAAWTPEDAALWNSRWMAEQTIHLAAGAEAVAVEGGDAVRETLESALEEDSALEGVALFGHGLTHAVMGSDAREALDAGNAACVGPRWAHAMACNTGVALVPSCAGHPGLFIGYDVRLIVEWTVEELPGALRELLVRLVTATTLGLLAGVRARIDLQRRAAAAADELTAWVIENAEDGYLGVLVLAQQLVDRMVVSR</sequence>
<name>A0A150U314_SORCE</name>
<evidence type="ECO:0000313" key="2">
    <source>
        <dbReference type="Proteomes" id="UP000075502"/>
    </source>
</evidence>
<organism evidence="1 2">
    <name type="scientific">Sorangium cellulosum</name>
    <name type="common">Polyangium cellulosum</name>
    <dbReference type="NCBI Taxonomy" id="56"/>
    <lineage>
        <taxon>Bacteria</taxon>
        <taxon>Pseudomonadati</taxon>
        <taxon>Myxococcota</taxon>
        <taxon>Polyangia</taxon>
        <taxon>Polyangiales</taxon>
        <taxon>Polyangiaceae</taxon>
        <taxon>Sorangium</taxon>
    </lineage>
</organism>
<dbReference type="Proteomes" id="UP000075502">
    <property type="component" value="Unassembled WGS sequence"/>
</dbReference>
<comment type="caution">
    <text evidence="1">The sequence shown here is derived from an EMBL/GenBank/DDBJ whole genome shotgun (WGS) entry which is preliminary data.</text>
</comment>
<dbReference type="AlphaFoldDB" id="A0A150U314"/>
<protein>
    <submittedName>
        <fullName evidence="1">Uncharacterized protein</fullName>
    </submittedName>
</protein>
<reference evidence="1 2" key="1">
    <citation type="submission" date="2014-02" db="EMBL/GenBank/DDBJ databases">
        <title>The small core and large imbalanced accessory genome model reveals a collaborative survival strategy of Sorangium cellulosum strains in nature.</title>
        <authorList>
            <person name="Han K."/>
            <person name="Peng R."/>
            <person name="Blom J."/>
            <person name="Li Y.-Z."/>
        </authorList>
    </citation>
    <scope>NUCLEOTIDE SEQUENCE [LARGE SCALE GENOMIC DNA]</scope>
    <source>
        <strain evidence="1 2">So0007-03</strain>
    </source>
</reference>
<proteinExistence type="predicted"/>
<accession>A0A150U314</accession>
<gene>
    <name evidence="1" type="ORF">BE21_57650</name>
</gene>